<organism evidence="13 14">
    <name type="scientific">Raineyella fluvialis</name>
    <dbReference type="NCBI Taxonomy" id="2662261"/>
    <lineage>
        <taxon>Bacteria</taxon>
        <taxon>Bacillati</taxon>
        <taxon>Actinomycetota</taxon>
        <taxon>Actinomycetes</taxon>
        <taxon>Propionibacteriales</taxon>
        <taxon>Propionibacteriaceae</taxon>
        <taxon>Raineyella</taxon>
    </lineage>
</organism>
<keyword evidence="7 10" id="KW-0067">ATP-binding</keyword>
<keyword evidence="14" id="KW-1185">Reference proteome</keyword>
<evidence type="ECO:0000256" key="4">
    <source>
        <dbReference type="ARBA" id="ARBA00022801"/>
    </source>
</evidence>
<evidence type="ECO:0000256" key="11">
    <source>
        <dbReference type="SAM" id="MobiDB-lite"/>
    </source>
</evidence>
<dbReference type="InterPro" id="IPR011335">
    <property type="entry name" value="Restrct_endonuc-II-like"/>
</dbReference>
<feature type="domain" description="RecC C-terminal" evidence="12">
    <location>
        <begin position="796"/>
        <end position="1013"/>
    </location>
</feature>
<evidence type="ECO:0000256" key="3">
    <source>
        <dbReference type="ARBA" id="ARBA00022763"/>
    </source>
</evidence>
<dbReference type="InterPro" id="IPR006697">
    <property type="entry name" value="RecC"/>
</dbReference>
<dbReference type="GO" id="GO:0003678">
    <property type="term" value="F:DNA helicase activity"/>
    <property type="evidence" value="ECO:0007669"/>
    <property type="project" value="UniProtKB-UniRule"/>
</dbReference>
<keyword evidence="1 10" id="KW-0540">Nuclease</keyword>
<dbReference type="Pfam" id="PF17946">
    <property type="entry name" value="RecC_C"/>
    <property type="match status" value="1"/>
</dbReference>
<evidence type="ECO:0000256" key="7">
    <source>
        <dbReference type="ARBA" id="ARBA00022840"/>
    </source>
</evidence>
<dbReference type="SUPFAM" id="SSF52980">
    <property type="entry name" value="Restriction endonuclease-like"/>
    <property type="match status" value="1"/>
</dbReference>
<dbReference type="Gene3D" id="3.40.50.300">
    <property type="entry name" value="P-loop containing nucleotide triphosphate hydrolases"/>
    <property type="match status" value="2"/>
</dbReference>
<evidence type="ECO:0000256" key="2">
    <source>
        <dbReference type="ARBA" id="ARBA00022741"/>
    </source>
</evidence>
<dbReference type="Gene3D" id="3.40.50.10930">
    <property type="match status" value="1"/>
</dbReference>
<dbReference type="GO" id="GO:0003677">
    <property type="term" value="F:DNA binding"/>
    <property type="evidence" value="ECO:0007669"/>
    <property type="project" value="UniProtKB-UniRule"/>
</dbReference>
<proteinExistence type="inferred from homology"/>
<comment type="similarity">
    <text evidence="10">Belongs to the RecC family.</text>
</comment>
<keyword evidence="3 10" id="KW-0227">DNA damage</keyword>
<evidence type="ECO:0000256" key="10">
    <source>
        <dbReference type="HAMAP-Rule" id="MF_01486"/>
    </source>
</evidence>
<dbReference type="Proteomes" id="UP000386847">
    <property type="component" value="Chromosome"/>
</dbReference>
<evidence type="ECO:0000256" key="8">
    <source>
        <dbReference type="ARBA" id="ARBA00023125"/>
    </source>
</evidence>
<feature type="region of interest" description="Disordered" evidence="11">
    <location>
        <begin position="301"/>
        <end position="320"/>
    </location>
</feature>
<dbReference type="RefSeq" id="WP_153572950.1">
    <property type="nucleotide sequence ID" value="NZ_CP045725.1"/>
</dbReference>
<comment type="miscellaneous">
    <text evidence="10">In the RecBCD complex, RecB has a slow 3'-5' helicase, an exonuclease activity and loads RecA onto ssDNA, RecD has a fast 5'-3' helicase activity, while RecC stimulates the ATPase and processivity of the RecB helicase and contributes to recognition of the Chi site.</text>
</comment>
<dbReference type="HAMAP" id="MF_01486">
    <property type="entry name" value="RecC"/>
    <property type="match status" value="1"/>
</dbReference>
<comment type="function">
    <text evidence="10">A helicase/nuclease that prepares dsDNA breaks (DSB) for recombinational DNA repair. Binds to DSBs and unwinds DNA via a highly rapid and processive ATP-dependent bidirectional helicase activity. Unwinds dsDNA until it encounters a Chi (crossover hotspot instigator) sequence from the 3' direction. Cuts ssDNA a few nucleotides 3' to the Chi site. The properties and activities of the enzyme are changed at Chi. The Chi-altered holoenzyme produces a long 3'-ssDNA overhang and facilitates RecA-binding to the ssDNA for homologous DNA recombination and repair. Holoenzyme degrades any linearized DNA that is unable to undergo homologous recombination. In the holoenzyme this subunit recognizes the wild-type Chi sequence, and when added to isolated RecB increases its ATP-dependent helicase processivity.</text>
</comment>
<dbReference type="GO" id="GO:0005524">
    <property type="term" value="F:ATP binding"/>
    <property type="evidence" value="ECO:0007669"/>
    <property type="project" value="UniProtKB-UniRule"/>
</dbReference>
<keyword evidence="8 10" id="KW-0238">DNA-binding</keyword>
<evidence type="ECO:0000256" key="5">
    <source>
        <dbReference type="ARBA" id="ARBA00022806"/>
    </source>
</evidence>
<dbReference type="KEGG" id="rain:Rai3103_13015"/>
<dbReference type="PIRSF" id="PIRSF000980">
    <property type="entry name" value="RecC"/>
    <property type="match status" value="1"/>
</dbReference>
<dbReference type="AlphaFoldDB" id="A0A5Q2FDG7"/>
<sequence>MTNPTPSGRLIVHVAADVELLADALAATMAQPPADVFDPLLVTCEGPGTQRWLAHRLTRTLGISAGIAMPPLASWLHQLTGRAAGVDQQTDPWRLGPLGWHVAALLEQDERWAGTPLGAWRAAQGPAGGTVWLGRHVAEVFHDYARRRPALLRAWSLGDDSGVPDELAWQPPLWRALLARPGIRTVPDPVTRVGLALDDLETPGGALEADVPATVNVWAPGWLTETDVRLLDALSRRRRVAVWLPGAAEQSAHPLSLSLDRESEATLAALLEAGAALTTHPRLGPVTAAPARVTLLDRLRDDLDRGEPGPGAPFDPGDTSISLHACHGRDRQAEVLRDVLCGLLDDDPTLQPRDVLVACADPAMMPLLEAAFAGAAPERPGGHPARSIPVRFADPDRREHNELLTCLVDALSMGRGRAGATELEAFLGADPVARQFGLDEDDLTRAHDLITAAGVRWGMNAAHRDRFGLGGVGANTWLSGLNRMLVGIAMTEEGSHAVRSGLPLDDVGSSDIEVVGAVAEVMARLIRLARAAELPHPASEWGEICREAIGQLMAPAPDRGWQLDHAWGVLAEVAEGASADAPDLTLDDLLELLDEALRGRLPRSAFRSGAMTVCSLTPARHVPFRVVCLVGLDDGTVPRPERADGDNLLDLAPDPGAPGPRHRDRQVFLDLIRAARQHLVLTWTGADPHTGESRPPTVVVSELLDTLRPMVQLPDARPVEDALLARHPLQPYAPLSFGDPADAPFRASALSGFDAAAAAGAAASVAAVPGPRRLPEDVPLARRLEVPPWSWDGGVVPLPDVVDVLAHPARGFLRRRAGFTIWHDEDLPADAVPLGLDGLGVWGAGSRVLEATLRGDGLDEALRAEFLRGTLPPGAAGTGILDRVRHTVEQVLRESSALRAEAPSTRHLRVPLPDGLMLSADVTTRGSALVQVSYGRVRARHRLTAWFDLLALAASGTVERPRAHLVGRGDLVSMDAPEPDVARFLLDRWVRVATIGLSTPLPLPLKTGVALAAGVRPGTRGAELWGHRALRQAWDEDRDENWELLWGSDLQSLVTTPRPRY</sequence>
<name>A0A5Q2FDG7_9ACTN</name>
<keyword evidence="2 10" id="KW-0547">Nucleotide-binding</keyword>
<dbReference type="GO" id="GO:0008854">
    <property type="term" value="F:exodeoxyribonuclease V activity"/>
    <property type="evidence" value="ECO:0007669"/>
    <property type="project" value="InterPro"/>
</dbReference>
<dbReference type="GO" id="GO:0009338">
    <property type="term" value="C:exodeoxyribonuclease V complex"/>
    <property type="evidence" value="ECO:0007669"/>
    <property type="project" value="InterPro"/>
</dbReference>
<feature type="region of interest" description="Disordered" evidence="11">
    <location>
        <begin position="639"/>
        <end position="662"/>
    </location>
</feature>
<accession>A0A5Q2FDG7</accession>
<evidence type="ECO:0000256" key="6">
    <source>
        <dbReference type="ARBA" id="ARBA00022839"/>
    </source>
</evidence>
<dbReference type="SUPFAM" id="SSF52540">
    <property type="entry name" value="P-loop containing nucleoside triphosphate hydrolases"/>
    <property type="match status" value="2"/>
</dbReference>
<evidence type="ECO:0000256" key="1">
    <source>
        <dbReference type="ARBA" id="ARBA00022722"/>
    </source>
</evidence>
<dbReference type="GO" id="GO:0000724">
    <property type="term" value="P:double-strand break repair via homologous recombination"/>
    <property type="evidence" value="ECO:0007669"/>
    <property type="project" value="UniProtKB-UniRule"/>
</dbReference>
<comment type="subunit">
    <text evidence="10">Heterotrimer of RecB, RecC and RecD. All subunits contribute to DNA-binding.</text>
</comment>
<dbReference type="InterPro" id="IPR027417">
    <property type="entry name" value="P-loop_NTPase"/>
</dbReference>
<dbReference type="PANTHER" id="PTHR30591:SF1">
    <property type="entry name" value="RECBCD ENZYME SUBUNIT RECC"/>
    <property type="match status" value="1"/>
</dbReference>
<dbReference type="Gene3D" id="1.10.10.160">
    <property type="match status" value="1"/>
</dbReference>
<evidence type="ECO:0000259" key="12">
    <source>
        <dbReference type="Pfam" id="PF17946"/>
    </source>
</evidence>
<keyword evidence="5 10" id="KW-0347">Helicase</keyword>
<keyword evidence="6 10" id="KW-0269">Exonuclease</keyword>
<dbReference type="Pfam" id="PF04257">
    <property type="entry name" value="Exonuc_V_gamma"/>
    <property type="match status" value="1"/>
</dbReference>
<keyword evidence="4 10" id="KW-0378">Hydrolase</keyword>
<gene>
    <name evidence="10" type="primary">recC</name>
    <name evidence="13" type="ORF">Rai3103_13015</name>
</gene>
<keyword evidence="9 10" id="KW-0234">DNA repair</keyword>
<dbReference type="InterPro" id="IPR013986">
    <property type="entry name" value="DExx_box_DNA_helicase_dom_sf"/>
</dbReference>
<evidence type="ECO:0000313" key="14">
    <source>
        <dbReference type="Proteomes" id="UP000386847"/>
    </source>
</evidence>
<dbReference type="PANTHER" id="PTHR30591">
    <property type="entry name" value="RECBCD ENZYME SUBUNIT RECC"/>
    <property type="match status" value="1"/>
</dbReference>
<dbReference type="EMBL" id="CP045725">
    <property type="protein sequence ID" value="QGF24421.1"/>
    <property type="molecule type" value="Genomic_DNA"/>
</dbReference>
<evidence type="ECO:0000256" key="9">
    <source>
        <dbReference type="ARBA" id="ARBA00023204"/>
    </source>
</evidence>
<evidence type="ECO:0000313" key="13">
    <source>
        <dbReference type="EMBL" id="QGF24421.1"/>
    </source>
</evidence>
<dbReference type="InterPro" id="IPR041500">
    <property type="entry name" value="RecC_C"/>
</dbReference>
<reference evidence="13 14" key="1">
    <citation type="submission" date="2019-10" db="EMBL/GenBank/DDBJ databases">
        <title>Genomic analysis of Raineyella sp. CBA3103.</title>
        <authorList>
            <person name="Roh S.W."/>
        </authorList>
    </citation>
    <scope>NUCLEOTIDE SEQUENCE [LARGE SCALE GENOMIC DNA]</scope>
    <source>
        <strain evidence="13 14">CBA3103</strain>
    </source>
</reference>
<protein>
    <recommendedName>
        <fullName evidence="10">RecBCD enzyme subunit RecC</fullName>
    </recommendedName>
    <alternativeName>
        <fullName evidence="10">Exonuclease V subunit RecC</fullName>
        <shortName evidence="10">ExoV subunit RecC</shortName>
    </alternativeName>
    <alternativeName>
        <fullName evidence="10">Helicase/nuclease RecBCD subunit RecC</fullName>
    </alternativeName>
</protein>